<evidence type="ECO:0000313" key="3">
    <source>
        <dbReference type="Proteomes" id="UP001208017"/>
    </source>
</evidence>
<name>A0ABT3WYG2_9BACL</name>
<feature type="chain" id="PRO_5047060035" description="PsbP C-terminal domain-containing protein" evidence="1">
    <location>
        <begin position="20"/>
        <end position="189"/>
    </location>
</feature>
<dbReference type="Proteomes" id="UP001208017">
    <property type="component" value="Unassembled WGS sequence"/>
</dbReference>
<organism evidence="2 3">
    <name type="scientific">Tumebacillus lacus</name>
    <dbReference type="NCBI Taxonomy" id="2995335"/>
    <lineage>
        <taxon>Bacteria</taxon>
        <taxon>Bacillati</taxon>
        <taxon>Bacillota</taxon>
        <taxon>Bacilli</taxon>
        <taxon>Bacillales</taxon>
        <taxon>Alicyclobacillaceae</taxon>
        <taxon>Tumebacillus</taxon>
    </lineage>
</organism>
<proteinExistence type="predicted"/>
<keyword evidence="3" id="KW-1185">Reference proteome</keyword>
<dbReference type="EMBL" id="JAPMLT010000002">
    <property type="protein sequence ID" value="MCX7569702.1"/>
    <property type="molecule type" value="Genomic_DNA"/>
</dbReference>
<evidence type="ECO:0000256" key="1">
    <source>
        <dbReference type="SAM" id="SignalP"/>
    </source>
</evidence>
<feature type="signal peptide" evidence="1">
    <location>
        <begin position="1"/>
        <end position="19"/>
    </location>
</feature>
<sequence length="189" mass="21329">MKRLFCALTLSVGLSLSVAGCQSSDSNIGNASPIAQESKYQDAIQSWGEPAYLPTYLPKHDSLEMVTVQEKEDKSLNIVTYIVQINQTHTSAKEIVSLKYGFAEKRETVQETIKRLSKPGGRTEFGYQEIEKIKVGDADGYWYRVRDKHGDTQVAELIFDTIHVSLHSEKVDKTEFMKIVNSLRKVKPD</sequence>
<accession>A0ABT3WYG2</accession>
<protein>
    <recommendedName>
        <fullName evidence="4">PsbP C-terminal domain-containing protein</fullName>
    </recommendedName>
</protein>
<evidence type="ECO:0008006" key="4">
    <source>
        <dbReference type="Google" id="ProtNLM"/>
    </source>
</evidence>
<dbReference type="RefSeq" id="WP_267150932.1">
    <property type="nucleotide sequence ID" value="NZ_JAPMLT010000002.1"/>
</dbReference>
<gene>
    <name evidence="2" type="ORF">OS242_06970</name>
</gene>
<dbReference type="PROSITE" id="PS51257">
    <property type="entry name" value="PROKAR_LIPOPROTEIN"/>
    <property type="match status" value="1"/>
</dbReference>
<reference evidence="2 3" key="1">
    <citation type="submission" date="2022-11" db="EMBL/GenBank/DDBJ databases">
        <title>Study of microbial diversity in lake waters.</title>
        <authorList>
            <person name="Zhang J."/>
        </authorList>
    </citation>
    <scope>NUCLEOTIDE SEQUENCE [LARGE SCALE GENOMIC DNA]</scope>
    <source>
        <strain evidence="2 3">DT12</strain>
    </source>
</reference>
<evidence type="ECO:0000313" key="2">
    <source>
        <dbReference type="EMBL" id="MCX7569702.1"/>
    </source>
</evidence>
<keyword evidence="1" id="KW-0732">Signal</keyword>
<comment type="caution">
    <text evidence="2">The sequence shown here is derived from an EMBL/GenBank/DDBJ whole genome shotgun (WGS) entry which is preliminary data.</text>
</comment>